<evidence type="ECO:0000256" key="6">
    <source>
        <dbReference type="ARBA" id="ARBA00022989"/>
    </source>
</evidence>
<gene>
    <name evidence="11" type="ORF">BRPE64_CCDS05960</name>
</gene>
<keyword evidence="7 10" id="KW-0472">Membrane</keyword>
<comment type="subcellular location">
    <subcellularLocation>
        <location evidence="1">Cell membrane</location>
        <topology evidence="1">Multi-pass membrane protein</topology>
    </subcellularLocation>
</comment>
<dbReference type="GO" id="GO:0005886">
    <property type="term" value="C:plasma membrane"/>
    <property type="evidence" value="ECO:0007669"/>
    <property type="project" value="UniProtKB-SubCell"/>
</dbReference>
<feature type="transmembrane region" description="Helical" evidence="10">
    <location>
        <begin position="206"/>
        <end position="226"/>
    </location>
</feature>
<sequence length="476" mass="50475">MEEHAMQNEHASHDGALVAAKKKLPWYRKLGMQVLLALAIGIVVGLLFPKFGAQLKVLGDIFLALIKAGVAPLVFLTIVHGIASAGDVKSAGRVGWRSIVYFEVVSTLALAFGLLAGNLLQIGKGMTGVTVGAVPTAASKATPQGFTEFVMHIVPDNFVGAFAKGELLQVVVLAVMVGIGILAIPERRRVRINEGLDLISEVLFSFINLVMKFAPLGTLGAIAFSVGSNGTAVLIALAQLVLSFYAVVVLFIVVVMGVIAKLAGFSLWRFLRYIKDEIFIVLGTASSESALPRLLIKLERLGCAKQTVGLVLPTGYAFNLDGTSIFMSMGVMFIAHAYGVPITLDHQIGILLLMLLTSKGAATVSGGSFVVFAATVTSTGILPVEGLALIFGVYRFMSMAIATCNTIGNSLATVVIAKWSRTFDASIAERHLYPERYPETAQADESLADGNLLPEDMSDANPHPHGIPLKSARNAP</sequence>
<keyword evidence="2" id="KW-0813">Transport</keyword>
<evidence type="ECO:0000313" key="11">
    <source>
        <dbReference type="EMBL" id="BAN26679.1"/>
    </source>
</evidence>
<organism evidence="11 12">
    <name type="scientific">Caballeronia insecticola</name>
    <dbReference type="NCBI Taxonomy" id="758793"/>
    <lineage>
        <taxon>Bacteria</taxon>
        <taxon>Pseudomonadati</taxon>
        <taxon>Pseudomonadota</taxon>
        <taxon>Betaproteobacteria</taxon>
        <taxon>Burkholderiales</taxon>
        <taxon>Burkholderiaceae</taxon>
        <taxon>Caballeronia</taxon>
    </lineage>
</organism>
<dbReference type="PANTHER" id="PTHR42865:SF1">
    <property type="entry name" value="AEROBIC C4-DICARBOXYLATE TRANSPORT PROTEIN"/>
    <property type="match status" value="1"/>
</dbReference>
<dbReference type="PATRIC" id="fig|758793.3.peg.4908"/>
<dbReference type="KEGG" id="buo:BRPE64_CCDS05960"/>
<dbReference type="Pfam" id="PF00375">
    <property type="entry name" value="SDF"/>
    <property type="match status" value="1"/>
</dbReference>
<dbReference type="PANTHER" id="PTHR42865">
    <property type="entry name" value="PROTON/GLUTAMATE-ASPARTATE SYMPORTER"/>
    <property type="match status" value="1"/>
</dbReference>
<feature type="transmembrane region" description="Helical" evidence="10">
    <location>
        <begin position="94"/>
        <end position="116"/>
    </location>
</feature>
<comment type="function">
    <text evidence="8">Responsible for the transport of dicarboxylates such as succinate, fumarate, and malate from the periplasm across the membrane.</text>
</comment>
<proteinExistence type="predicted"/>
<dbReference type="STRING" id="758793.BRPE64_CCDS05960"/>
<dbReference type="GO" id="GO:0015138">
    <property type="term" value="F:fumarate transmembrane transporter activity"/>
    <property type="evidence" value="ECO:0007669"/>
    <property type="project" value="TreeGrafter"/>
</dbReference>
<dbReference type="InterPro" id="IPR001991">
    <property type="entry name" value="Na-dicarboxylate_symporter"/>
</dbReference>
<feature type="transmembrane region" description="Helical" evidence="10">
    <location>
        <begin position="167"/>
        <end position="185"/>
    </location>
</feature>
<evidence type="ECO:0000256" key="4">
    <source>
        <dbReference type="ARBA" id="ARBA00022692"/>
    </source>
</evidence>
<feature type="transmembrane region" description="Helical" evidence="10">
    <location>
        <begin position="380"/>
        <end position="397"/>
    </location>
</feature>
<evidence type="ECO:0000256" key="1">
    <source>
        <dbReference type="ARBA" id="ARBA00004651"/>
    </source>
</evidence>
<evidence type="ECO:0000256" key="7">
    <source>
        <dbReference type="ARBA" id="ARBA00023136"/>
    </source>
</evidence>
<dbReference type="GO" id="GO:0015366">
    <property type="term" value="F:malate:proton symporter activity"/>
    <property type="evidence" value="ECO:0007669"/>
    <property type="project" value="TreeGrafter"/>
</dbReference>
<feature type="transmembrane region" description="Helical" evidence="10">
    <location>
        <begin position="30"/>
        <end position="49"/>
    </location>
</feature>
<accession>R4WQ21</accession>
<evidence type="ECO:0000256" key="8">
    <source>
        <dbReference type="ARBA" id="ARBA00053346"/>
    </source>
</evidence>
<dbReference type="AlphaFoldDB" id="R4WQ21"/>
<dbReference type="PROSITE" id="PS00714">
    <property type="entry name" value="NA_DICARBOXYL_SYMP_2"/>
    <property type="match status" value="1"/>
</dbReference>
<dbReference type="InterPro" id="IPR036458">
    <property type="entry name" value="Na:dicarbo_symporter_sf"/>
</dbReference>
<dbReference type="GO" id="GO:0070778">
    <property type="term" value="P:L-aspartate transmembrane transport"/>
    <property type="evidence" value="ECO:0007669"/>
    <property type="project" value="TreeGrafter"/>
</dbReference>
<keyword evidence="6 10" id="KW-1133">Transmembrane helix</keyword>
<dbReference type="SUPFAM" id="SSF118215">
    <property type="entry name" value="Proton glutamate symport protein"/>
    <property type="match status" value="1"/>
</dbReference>
<evidence type="ECO:0000256" key="2">
    <source>
        <dbReference type="ARBA" id="ARBA00022448"/>
    </source>
</evidence>
<protein>
    <submittedName>
        <fullName evidence="11">Sodium/dicarboxylate symporter</fullName>
    </submittedName>
</protein>
<reference evidence="11 12" key="1">
    <citation type="journal article" date="2013" name="Genome Announc.">
        <title>Complete Genome Sequence of Burkholderia sp. Strain RPE64, Bacterial Symbiont of the Bean Bug Riptortus pedestris.</title>
        <authorList>
            <person name="Shibata T.F."/>
            <person name="Maeda T."/>
            <person name="Nikoh N."/>
            <person name="Yamaguchi K."/>
            <person name="Oshima K."/>
            <person name="Hattori M."/>
            <person name="Nishiyama T."/>
            <person name="Hasebe M."/>
            <person name="Fukatsu T."/>
            <person name="Kikuchi Y."/>
            <person name="Shigenobu S."/>
        </authorList>
    </citation>
    <scope>NUCLEOTIDE SEQUENCE [LARGE SCALE GENOMIC DNA]</scope>
</reference>
<dbReference type="PRINTS" id="PR00173">
    <property type="entry name" value="EDTRNSPORT"/>
</dbReference>
<evidence type="ECO:0000256" key="9">
    <source>
        <dbReference type="SAM" id="MobiDB-lite"/>
    </source>
</evidence>
<feature type="region of interest" description="Disordered" evidence="9">
    <location>
        <begin position="444"/>
        <end position="476"/>
    </location>
</feature>
<dbReference type="EMBL" id="AP013060">
    <property type="protein sequence ID" value="BAN26679.1"/>
    <property type="molecule type" value="Genomic_DNA"/>
</dbReference>
<dbReference type="InterPro" id="IPR018107">
    <property type="entry name" value="Na-dicarboxylate_symporter_CS"/>
</dbReference>
<dbReference type="Proteomes" id="UP000013966">
    <property type="component" value="Chromosome 3"/>
</dbReference>
<dbReference type="HOGENOM" id="CLU_019375_7_0_4"/>
<dbReference type="GO" id="GO:0015141">
    <property type="term" value="F:succinate transmembrane transporter activity"/>
    <property type="evidence" value="ECO:0007669"/>
    <property type="project" value="TreeGrafter"/>
</dbReference>
<dbReference type="FunFam" id="1.10.3860.10:FF:000001">
    <property type="entry name" value="C4-dicarboxylate transport protein"/>
    <property type="match status" value="1"/>
</dbReference>
<keyword evidence="3" id="KW-1003">Cell membrane</keyword>
<keyword evidence="4 10" id="KW-0812">Transmembrane</keyword>
<keyword evidence="12" id="KW-1185">Reference proteome</keyword>
<dbReference type="Gene3D" id="1.10.3860.10">
    <property type="entry name" value="Sodium:dicarboxylate symporter"/>
    <property type="match status" value="1"/>
</dbReference>
<feature type="transmembrane region" description="Helical" evidence="10">
    <location>
        <begin position="232"/>
        <end position="258"/>
    </location>
</feature>
<reference evidence="11 12" key="2">
    <citation type="journal article" date="2018" name="Int. J. Syst. Evol. Microbiol.">
        <title>Burkholderia insecticola sp. nov., a gut symbiotic bacterium of the bean bug Riptortus pedestris.</title>
        <authorList>
            <person name="Takeshita K."/>
            <person name="Tamaki H."/>
            <person name="Ohbayashi T."/>
            <person name="Meng X.-Y."/>
            <person name="Sone T."/>
            <person name="Mitani Y."/>
            <person name="Peeters C."/>
            <person name="Kikuchi Y."/>
            <person name="Vandamme P."/>
        </authorList>
    </citation>
    <scope>NUCLEOTIDE SEQUENCE [LARGE SCALE GENOMIC DNA]</scope>
    <source>
        <strain evidence="11">RPE64</strain>
    </source>
</reference>
<feature type="transmembrane region" description="Helical" evidence="10">
    <location>
        <begin position="61"/>
        <end position="82"/>
    </location>
</feature>
<keyword evidence="5" id="KW-0769">Symport</keyword>
<evidence type="ECO:0000256" key="5">
    <source>
        <dbReference type="ARBA" id="ARBA00022847"/>
    </source>
</evidence>
<evidence type="ECO:0000313" key="12">
    <source>
        <dbReference type="Proteomes" id="UP000013966"/>
    </source>
</evidence>
<evidence type="ECO:0000256" key="10">
    <source>
        <dbReference type="SAM" id="Phobius"/>
    </source>
</evidence>
<evidence type="ECO:0000256" key="3">
    <source>
        <dbReference type="ARBA" id="ARBA00022475"/>
    </source>
</evidence>
<name>R4WQ21_9BURK</name>